<dbReference type="STRING" id="1314800.A0A1B7NG18"/>
<sequence>MSSSKEGKRTRGEIACAECRRYVFRQSVFPCSTCVKRGCKMLCPNGTMPPGKGSRFVGVAEEYLRRKAAKLEERMRSLEDALAIVQINTSTEPHPLLAKKWTIDDADDEHDADSISTTAEYGVIDALGSLHFDGDFQSGATRFFGPSGGSETAKQINTETPLSTEIQEIDLPPAIIAFDQAFPLTPPNIHTTPVRKMIELYLPTRSRAVSLCDIFLASLSWMFQIVSRHQIVDRLIPLIYRPMMGSAQPPGHGPHDLALLLVVLALGALLDPTLPPYNTEARRYYKLARAALCLQNVLVNRSVVTVKVLHLMSVYNGMSGLESNLENCYSLLNFAGQVALQVDKDPSRWGFVGRELYERRSYFWTLHSLSLWQSLVTGRPPVIMPAFVDCQIPSDLDEATYQSGETTVGFGNWSSLYTMECLAPIVEAIQATKPSSYQTILELDRKIREFSVPVFTDEPDSDGMRLFAQSHYRELTLMYLHRGFFAQAMTDFPSDPLRSPLGQSFIVAYRCASVLIIATDDQFAKQPLLCSRVWRVWSFAFSAAVIVGTVATRRLGIKLDPDPFEHLERACSLFNDAARTSSRAKKGLVSFEQEWLLLTRVHHRTSTGDFASPSSKSDSCQD</sequence>
<dbReference type="InterPro" id="IPR050613">
    <property type="entry name" value="Sec_Metabolite_Reg"/>
</dbReference>
<evidence type="ECO:0000259" key="4">
    <source>
        <dbReference type="SMART" id="SM00906"/>
    </source>
</evidence>
<feature type="domain" description="Xylanolytic transcriptional activator regulatory" evidence="4">
    <location>
        <begin position="328"/>
        <end position="399"/>
    </location>
</feature>
<gene>
    <name evidence="5" type="ORF">K503DRAFT_680495</name>
</gene>
<keyword evidence="6" id="KW-1185">Reference proteome</keyword>
<accession>A0A1B7NG18</accession>
<evidence type="ECO:0000313" key="5">
    <source>
        <dbReference type="EMBL" id="OAX43724.1"/>
    </source>
</evidence>
<proteinExistence type="predicted"/>
<evidence type="ECO:0000256" key="2">
    <source>
        <dbReference type="ARBA" id="ARBA00023242"/>
    </source>
</evidence>
<comment type="subcellular location">
    <subcellularLocation>
        <location evidence="1">Nucleus</location>
    </subcellularLocation>
</comment>
<dbReference type="Proteomes" id="UP000092154">
    <property type="component" value="Unassembled WGS sequence"/>
</dbReference>
<name>A0A1B7NG18_9AGAM</name>
<dbReference type="GO" id="GO:0008270">
    <property type="term" value="F:zinc ion binding"/>
    <property type="evidence" value="ECO:0007669"/>
    <property type="project" value="InterPro"/>
</dbReference>
<dbReference type="GO" id="GO:0005634">
    <property type="term" value="C:nucleus"/>
    <property type="evidence" value="ECO:0007669"/>
    <property type="project" value="UniProtKB-SubCell"/>
</dbReference>
<dbReference type="EMBL" id="KV448133">
    <property type="protein sequence ID" value="OAX43724.1"/>
    <property type="molecule type" value="Genomic_DNA"/>
</dbReference>
<dbReference type="PANTHER" id="PTHR31001">
    <property type="entry name" value="UNCHARACTERIZED TRANSCRIPTIONAL REGULATORY PROTEIN"/>
    <property type="match status" value="1"/>
</dbReference>
<reference evidence="5 6" key="1">
    <citation type="submission" date="2016-06" db="EMBL/GenBank/DDBJ databases">
        <title>Comparative genomics of the ectomycorrhizal sister species Rhizopogon vinicolor and Rhizopogon vesiculosus (Basidiomycota: Boletales) reveals a divergence of the mating type B locus.</title>
        <authorList>
            <consortium name="DOE Joint Genome Institute"/>
            <person name="Mujic A.B."/>
            <person name="Kuo A."/>
            <person name="Tritt A."/>
            <person name="Lipzen A."/>
            <person name="Chen C."/>
            <person name="Johnson J."/>
            <person name="Sharma A."/>
            <person name="Barry K."/>
            <person name="Grigoriev I.V."/>
            <person name="Spatafora J.W."/>
        </authorList>
    </citation>
    <scope>NUCLEOTIDE SEQUENCE [LARGE SCALE GENOMIC DNA]</scope>
    <source>
        <strain evidence="5 6">AM-OR11-026</strain>
    </source>
</reference>
<organism evidence="5 6">
    <name type="scientific">Rhizopogon vinicolor AM-OR11-026</name>
    <dbReference type="NCBI Taxonomy" id="1314800"/>
    <lineage>
        <taxon>Eukaryota</taxon>
        <taxon>Fungi</taxon>
        <taxon>Dikarya</taxon>
        <taxon>Basidiomycota</taxon>
        <taxon>Agaricomycotina</taxon>
        <taxon>Agaricomycetes</taxon>
        <taxon>Agaricomycetidae</taxon>
        <taxon>Boletales</taxon>
        <taxon>Suillineae</taxon>
        <taxon>Rhizopogonaceae</taxon>
        <taxon>Rhizopogon</taxon>
    </lineage>
</organism>
<dbReference type="OrthoDB" id="424974at2759"/>
<evidence type="ECO:0000256" key="1">
    <source>
        <dbReference type="ARBA" id="ARBA00004123"/>
    </source>
</evidence>
<dbReference type="InterPro" id="IPR007219">
    <property type="entry name" value="XnlR_reg_dom"/>
</dbReference>
<keyword evidence="3" id="KW-0175">Coiled coil</keyword>
<dbReference type="SMART" id="SM00906">
    <property type="entry name" value="Fungal_trans"/>
    <property type="match status" value="1"/>
</dbReference>
<dbReference type="PANTHER" id="PTHR31001:SF56">
    <property type="entry name" value="ZN(2)-C6 FUNGAL-TYPE DOMAIN-CONTAINING PROTEIN"/>
    <property type="match status" value="1"/>
</dbReference>
<evidence type="ECO:0000313" key="6">
    <source>
        <dbReference type="Proteomes" id="UP000092154"/>
    </source>
</evidence>
<keyword evidence="2" id="KW-0539">Nucleus</keyword>
<dbReference type="InParanoid" id="A0A1B7NG18"/>
<dbReference type="CDD" id="cd12148">
    <property type="entry name" value="fungal_TF_MHR"/>
    <property type="match status" value="1"/>
</dbReference>
<feature type="coiled-coil region" evidence="3">
    <location>
        <begin position="61"/>
        <end position="88"/>
    </location>
</feature>
<dbReference type="GO" id="GO:0003677">
    <property type="term" value="F:DNA binding"/>
    <property type="evidence" value="ECO:0007669"/>
    <property type="project" value="InterPro"/>
</dbReference>
<evidence type="ECO:0000256" key="3">
    <source>
        <dbReference type="SAM" id="Coils"/>
    </source>
</evidence>
<protein>
    <recommendedName>
        <fullName evidence="4">Xylanolytic transcriptional activator regulatory domain-containing protein</fullName>
    </recommendedName>
</protein>
<dbReference type="Pfam" id="PF04082">
    <property type="entry name" value="Fungal_trans"/>
    <property type="match status" value="1"/>
</dbReference>
<dbReference type="AlphaFoldDB" id="A0A1B7NG18"/>
<dbReference type="GO" id="GO:0006351">
    <property type="term" value="P:DNA-templated transcription"/>
    <property type="evidence" value="ECO:0007669"/>
    <property type="project" value="InterPro"/>
</dbReference>